<dbReference type="AlphaFoldDB" id="A0A5B7D1I0"/>
<accession>A0A5B7D1I0</accession>
<feature type="compositionally biased region" description="Basic and acidic residues" evidence="1">
    <location>
        <begin position="94"/>
        <end position="115"/>
    </location>
</feature>
<protein>
    <submittedName>
        <fullName evidence="2">Uncharacterized protein</fullName>
    </submittedName>
</protein>
<evidence type="ECO:0000313" key="3">
    <source>
        <dbReference type="Proteomes" id="UP000324222"/>
    </source>
</evidence>
<evidence type="ECO:0000256" key="1">
    <source>
        <dbReference type="SAM" id="MobiDB-lite"/>
    </source>
</evidence>
<evidence type="ECO:0000313" key="2">
    <source>
        <dbReference type="EMBL" id="MPC15510.1"/>
    </source>
</evidence>
<reference evidence="2 3" key="1">
    <citation type="submission" date="2019-05" db="EMBL/GenBank/DDBJ databases">
        <title>Another draft genome of Portunus trituberculatus and its Hox gene families provides insights of decapod evolution.</title>
        <authorList>
            <person name="Jeong J.-H."/>
            <person name="Song I."/>
            <person name="Kim S."/>
            <person name="Choi T."/>
            <person name="Kim D."/>
            <person name="Ryu S."/>
            <person name="Kim W."/>
        </authorList>
    </citation>
    <scope>NUCLEOTIDE SEQUENCE [LARGE SCALE GENOMIC DNA]</scope>
    <source>
        <tissue evidence="2">Muscle</tissue>
    </source>
</reference>
<feature type="compositionally biased region" description="Polar residues" evidence="1">
    <location>
        <begin position="72"/>
        <end position="93"/>
    </location>
</feature>
<comment type="caution">
    <text evidence="2">The sequence shown here is derived from an EMBL/GenBank/DDBJ whole genome shotgun (WGS) entry which is preliminary data.</text>
</comment>
<feature type="compositionally biased region" description="Low complexity" evidence="1">
    <location>
        <begin position="60"/>
        <end position="71"/>
    </location>
</feature>
<feature type="region of interest" description="Disordered" evidence="1">
    <location>
        <begin position="47"/>
        <end position="115"/>
    </location>
</feature>
<sequence>MVLMVLRIYFSKPEQEKTLQTEDSYLRTKDRQCWEKGVLIAISWQSPMGSQINPSHPENTTDCFTTTPGPTSQESSTAQSRTLYYQHSRNTQHSIRDKQWTDREGIRTDKEAEEM</sequence>
<organism evidence="2 3">
    <name type="scientific">Portunus trituberculatus</name>
    <name type="common">Swimming crab</name>
    <name type="synonym">Neptunus trituberculatus</name>
    <dbReference type="NCBI Taxonomy" id="210409"/>
    <lineage>
        <taxon>Eukaryota</taxon>
        <taxon>Metazoa</taxon>
        <taxon>Ecdysozoa</taxon>
        <taxon>Arthropoda</taxon>
        <taxon>Crustacea</taxon>
        <taxon>Multicrustacea</taxon>
        <taxon>Malacostraca</taxon>
        <taxon>Eumalacostraca</taxon>
        <taxon>Eucarida</taxon>
        <taxon>Decapoda</taxon>
        <taxon>Pleocyemata</taxon>
        <taxon>Brachyura</taxon>
        <taxon>Eubrachyura</taxon>
        <taxon>Portunoidea</taxon>
        <taxon>Portunidae</taxon>
        <taxon>Portuninae</taxon>
        <taxon>Portunus</taxon>
    </lineage>
</organism>
<feature type="compositionally biased region" description="Polar residues" evidence="1">
    <location>
        <begin position="47"/>
        <end position="58"/>
    </location>
</feature>
<proteinExistence type="predicted"/>
<dbReference type="Proteomes" id="UP000324222">
    <property type="component" value="Unassembled WGS sequence"/>
</dbReference>
<dbReference type="EMBL" id="VSRR010000432">
    <property type="protein sequence ID" value="MPC15510.1"/>
    <property type="molecule type" value="Genomic_DNA"/>
</dbReference>
<keyword evidence="3" id="KW-1185">Reference proteome</keyword>
<gene>
    <name evidence="2" type="ORF">E2C01_008302</name>
</gene>
<name>A0A5B7D1I0_PORTR</name>